<feature type="domain" description="Tail specific protease" evidence="1">
    <location>
        <begin position="182"/>
        <end position="358"/>
    </location>
</feature>
<comment type="caution">
    <text evidence="2">The sequence shown here is derived from an EMBL/GenBank/DDBJ whole genome shotgun (WGS) entry which is preliminary data.</text>
</comment>
<reference evidence="2 3" key="1">
    <citation type="submission" date="2016-01" db="EMBL/GenBank/DDBJ databases">
        <title>Draft Genome Sequences of Seven Thermophilic Sporeformers Isolated from Foods.</title>
        <authorList>
            <person name="Berendsen E.M."/>
            <person name="Wells-Bennik M.H."/>
            <person name="Krawcyk A.O."/>
            <person name="De Jong A."/>
            <person name="Holsappel S."/>
            <person name="Eijlander R.T."/>
            <person name="Kuipers O.P."/>
        </authorList>
    </citation>
    <scope>NUCLEOTIDE SEQUENCE [LARGE SCALE GENOMIC DNA]</scope>
    <source>
        <strain evidence="2 3">B4135</strain>
    </source>
</reference>
<accession>A0A150M293</accession>
<dbReference type="InterPro" id="IPR005151">
    <property type="entry name" value="Tail-specific_protease"/>
</dbReference>
<dbReference type="GO" id="GO:0008236">
    <property type="term" value="F:serine-type peptidase activity"/>
    <property type="evidence" value="ECO:0007669"/>
    <property type="project" value="InterPro"/>
</dbReference>
<proteinExistence type="predicted"/>
<dbReference type="OrthoDB" id="2327485at2"/>
<evidence type="ECO:0000313" key="2">
    <source>
        <dbReference type="EMBL" id="KYD18697.1"/>
    </source>
</evidence>
<organism evidence="2 3">
    <name type="scientific">Caldibacillus debilis</name>
    <dbReference type="NCBI Taxonomy" id="301148"/>
    <lineage>
        <taxon>Bacteria</taxon>
        <taxon>Bacillati</taxon>
        <taxon>Bacillota</taxon>
        <taxon>Bacilli</taxon>
        <taxon>Bacillales</taxon>
        <taxon>Bacillaceae</taxon>
        <taxon>Caldibacillus</taxon>
    </lineage>
</organism>
<gene>
    <name evidence="2" type="ORF">B4135_2315</name>
</gene>
<dbReference type="RefSeq" id="WP_061569059.1">
    <property type="nucleotide sequence ID" value="NZ_LQYT01000049.1"/>
</dbReference>
<sequence length="423" mass="49205">MYEEIFLEVVSIVRNDYAGCLDKKGWDRPEPYLETIRRLEAQQALTPAKFHELVQDYLLDFKDPHMYFLLKTDAGKETDAGFAVRRYMDRLYVTSAGREKRLAAGDSIRALDGIPIGELAEKHQRELMDEIPERQNWNKIIKKYKKCQVVTKAGTEMELELSAYPKEKYEPCHEIREIDENILLMTLTDFENPDKIRALIEENAEKLERCRYWVIDVRKNRGGTDAAFLRLLPYLFPEGKNVLTMEEDWKMTFHCTERNYHLTVEQIQSELRQIRDDGTRKTLEDFMERWRKNKGKGFVRLFEEDFEAVIEGRSLPEKVVILTDTGCGSSGENFVEICKKSPKVTVIGRPTAGVNGYANLAVKEWDDFQFYFPTSRLDKMDKVKNLLDLAAHPDVYLPWTPGHLQEDADLKEALRFLKGGPAQ</sequence>
<dbReference type="Proteomes" id="UP000075683">
    <property type="component" value="Unassembled WGS sequence"/>
</dbReference>
<dbReference type="STRING" id="301148.B4135_2315"/>
<dbReference type="SUPFAM" id="SSF52096">
    <property type="entry name" value="ClpP/crotonase"/>
    <property type="match status" value="1"/>
</dbReference>
<dbReference type="GO" id="GO:0006508">
    <property type="term" value="P:proteolysis"/>
    <property type="evidence" value="ECO:0007669"/>
    <property type="project" value="InterPro"/>
</dbReference>
<evidence type="ECO:0000259" key="1">
    <source>
        <dbReference type="Pfam" id="PF03572"/>
    </source>
</evidence>
<protein>
    <recommendedName>
        <fullName evidence="1">Tail specific protease domain-containing protein</fullName>
    </recommendedName>
</protein>
<dbReference type="InterPro" id="IPR029045">
    <property type="entry name" value="ClpP/crotonase-like_dom_sf"/>
</dbReference>
<dbReference type="Pfam" id="PF03572">
    <property type="entry name" value="Peptidase_S41"/>
    <property type="match status" value="1"/>
</dbReference>
<dbReference type="Gene3D" id="3.90.226.10">
    <property type="entry name" value="2-enoyl-CoA Hydratase, Chain A, domain 1"/>
    <property type="match status" value="1"/>
</dbReference>
<dbReference type="AlphaFoldDB" id="A0A150M293"/>
<name>A0A150M293_9BACI</name>
<evidence type="ECO:0000313" key="3">
    <source>
        <dbReference type="Proteomes" id="UP000075683"/>
    </source>
</evidence>
<dbReference type="EMBL" id="LQYT01000049">
    <property type="protein sequence ID" value="KYD18697.1"/>
    <property type="molecule type" value="Genomic_DNA"/>
</dbReference>